<evidence type="ECO:0000313" key="3">
    <source>
        <dbReference type="Proteomes" id="UP000033647"/>
    </source>
</evidence>
<dbReference type="PANTHER" id="PTHR35523">
    <property type="entry name" value="CELL WALL PROTEIN SED1"/>
    <property type="match status" value="1"/>
</dbReference>
<dbReference type="GO" id="GO:0009277">
    <property type="term" value="C:fungal-type cell wall"/>
    <property type="evidence" value="ECO:0007669"/>
    <property type="project" value="TreeGrafter"/>
</dbReference>
<accession>A0A0F4GQR1</accession>
<evidence type="ECO:0000256" key="1">
    <source>
        <dbReference type="SAM" id="SignalP"/>
    </source>
</evidence>
<organism evidence="2 3">
    <name type="scientific">Zymoseptoria brevis</name>
    <dbReference type="NCBI Taxonomy" id="1047168"/>
    <lineage>
        <taxon>Eukaryota</taxon>
        <taxon>Fungi</taxon>
        <taxon>Dikarya</taxon>
        <taxon>Ascomycota</taxon>
        <taxon>Pezizomycotina</taxon>
        <taxon>Dothideomycetes</taxon>
        <taxon>Dothideomycetidae</taxon>
        <taxon>Mycosphaerellales</taxon>
        <taxon>Mycosphaerellaceae</taxon>
        <taxon>Zymoseptoria</taxon>
    </lineage>
</organism>
<evidence type="ECO:0000313" key="2">
    <source>
        <dbReference type="EMBL" id="KJX99553.1"/>
    </source>
</evidence>
<name>A0A0F4GQR1_9PEZI</name>
<dbReference type="GO" id="GO:0005199">
    <property type="term" value="F:structural constituent of cell wall"/>
    <property type="evidence" value="ECO:0007669"/>
    <property type="project" value="InterPro"/>
</dbReference>
<dbReference type="GO" id="GO:0031505">
    <property type="term" value="P:fungal-type cell wall organization"/>
    <property type="evidence" value="ECO:0007669"/>
    <property type="project" value="InterPro"/>
</dbReference>
<reference evidence="2 3" key="1">
    <citation type="submission" date="2015-03" db="EMBL/GenBank/DDBJ databases">
        <title>RNA-seq based gene annotation and comparative genomics of four Zymoseptoria species reveal species-specific pathogenicity related genes and transposable element activity.</title>
        <authorList>
            <person name="Grandaubert J."/>
            <person name="Bhattacharyya A."/>
            <person name="Stukenbrock E.H."/>
        </authorList>
    </citation>
    <scope>NUCLEOTIDE SEQUENCE [LARGE SCALE GENOMIC DNA]</scope>
    <source>
        <strain evidence="2 3">Zb18110</strain>
    </source>
</reference>
<sequence length="233" mass="23539">MQSIFAIAGVVGLVAAAVPASYSVSSEAAAVAAPAYGASSEEAAATIPVYVASSSEAAATIIPVYHTSYEQVTETISTSHYVTVCPSPTTPATLVFNTNTVVVTEATTLTITACEHGCTFTKTVPIIQTIEQSANVPTPYATVVKPVPTSEEASAKSPPAYNKPSEVAPVPAVSTEEAAATILPSKPAALTTIAVQTQNSTTAIQTAPAKYTGDATRVGAGAFAMIAGLFALL</sequence>
<dbReference type="EMBL" id="LAFY01000346">
    <property type="protein sequence ID" value="KJX99553.1"/>
    <property type="molecule type" value="Genomic_DNA"/>
</dbReference>
<dbReference type="Proteomes" id="UP000033647">
    <property type="component" value="Unassembled WGS sequence"/>
</dbReference>
<dbReference type="PANTHER" id="PTHR35523:SF1">
    <property type="entry name" value="CELL WALL PROTEIN SED1"/>
    <property type="match status" value="1"/>
</dbReference>
<gene>
    <name evidence="2" type="ORF">TI39_contig354g00122</name>
</gene>
<feature type="signal peptide" evidence="1">
    <location>
        <begin position="1"/>
        <end position="16"/>
    </location>
</feature>
<feature type="chain" id="PRO_5002469032" evidence="1">
    <location>
        <begin position="17"/>
        <end position="233"/>
    </location>
</feature>
<keyword evidence="1" id="KW-0732">Signal</keyword>
<keyword evidence="3" id="KW-1185">Reference proteome</keyword>
<proteinExistence type="predicted"/>
<dbReference type="InterPro" id="IPR038843">
    <property type="entry name" value="Sed1/Spi1"/>
</dbReference>
<protein>
    <submittedName>
        <fullName evidence="2">Uncharacterized protein</fullName>
    </submittedName>
</protein>
<dbReference type="AlphaFoldDB" id="A0A0F4GQR1"/>
<comment type="caution">
    <text evidence="2">The sequence shown here is derived from an EMBL/GenBank/DDBJ whole genome shotgun (WGS) entry which is preliminary data.</text>
</comment>